<feature type="region of interest" description="Disordered" evidence="1">
    <location>
        <begin position="153"/>
        <end position="174"/>
    </location>
</feature>
<accession>A0ABX4HXT0</accession>
<name>A0ABX4HXT0_9GAMM</name>
<dbReference type="EMBL" id="LRFG02000003">
    <property type="protein sequence ID" value="PCO04927.1"/>
    <property type="molecule type" value="Genomic_DNA"/>
</dbReference>
<gene>
    <name evidence="2" type="ORF">AWR36_009285</name>
</gene>
<dbReference type="GO" id="GO:0016757">
    <property type="term" value="F:glycosyltransferase activity"/>
    <property type="evidence" value="ECO:0007669"/>
    <property type="project" value="UniProtKB-KW"/>
</dbReference>
<comment type="caution">
    <text evidence="2">The sequence shown here is derived from an EMBL/GenBank/DDBJ whole genome shotgun (WGS) entry which is preliminary data.</text>
</comment>
<evidence type="ECO:0000256" key="1">
    <source>
        <dbReference type="SAM" id="MobiDB-lite"/>
    </source>
</evidence>
<evidence type="ECO:0000313" key="2">
    <source>
        <dbReference type="EMBL" id="PCO04927.1"/>
    </source>
</evidence>
<keyword evidence="2" id="KW-0808">Transferase</keyword>
<reference evidence="2" key="1">
    <citation type="submission" date="2017-08" db="EMBL/GenBank/DDBJ databases">
        <title>Microbulbifer marisrubri sp. nov., a halophilic alphaproteobacterium isolated from marine sediment of the Yellow Sea, China.</title>
        <authorList>
            <person name="Zhang G."/>
            <person name="Xiong Q."/>
        </authorList>
    </citation>
    <scope>NUCLEOTIDE SEQUENCE [LARGE SCALE GENOMIC DNA]</scope>
    <source>
        <strain evidence="2">WRN-8</strain>
    </source>
</reference>
<keyword evidence="3" id="KW-1185">Reference proteome</keyword>
<keyword evidence="2" id="KW-0328">Glycosyltransferase</keyword>
<organism evidence="2 3">
    <name type="scientific">Microbulbifer flavimaris</name>
    <dbReference type="NCBI Taxonomy" id="1781068"/>
    <lineage>
        <taxon>Bacteria</taxon>
        <taxon>Pseudomonadati</taxon>
        <taxon>Pseudomonadota</taxon>
        <taxon>Gammaproteobacteria</taxon>
        <taxon>Cellvibrionales</taxon>
        <taxon>Microbulbiferaceae</taxon>
        <taxon>Microbulbifer</taxon>
    </lineage>
</organism>
<dbReference type="Proteomes" id="UP000218427">
    <property type="component" value="Unassembled WGS sequence"/>
</dbReference>
<sequence length="247" mass="27157">MESTVFAELISCRRIGILLAGVLLAGCVTTPPLPAPRAVPLPESAKPAGPTPEQIRQRNIAFFLQRAEAAQREGFLTQPAGASAFDYYLRVRQLDPDNSRAATGIQTIVIELVERAREALRRRSFGEVNSYLNRADELAPGNPLVTEVRTQLASERSRASSDLPQGENISLPGGSLASRNEAVIALLRETAERIRRENLRVMIVARTDAEGRWIYQQLREAVMGYRVRGDIRLGSPPRLILMSTGGT</sequence>
<evidence type="ECO:0000313" key="3">
    <source>
        <dbReference type="Proteomes" id="UP000218427"/>
    </source>
</evidence>
<proteinExistence type="predicted"/>
<protein>
    <submittedName>
        <fullName evidence="2">N-acetylglucosaminyltransferase</fullName>
    </submittedName>
</protein>